<dbReference type="HOGENOM" id="CLU_518161_0_0_1"/>
<reference evidence="3" key="1">
    <citation type="journal article" date="2013" name="Nat. Commun.">
        <title>Whole-genome sequencing of Oryza brachyantha reveals mechanisms underlying Oryza genome evolution.</title>
        <authorList>
            <person name="Chen J."/>
            <person name="Huang Q."/>
            <person name="Gao D."/>
            <person name="Wang J."/>
            <person name="Lang Y."/>
            <person name="Liu T."/>
            <person name="Li B."/>
            <person name="Bai Z."/>
            <person name="Luis Goicoechea J."/>
            <person name="Liang C."/>
            <person name="Chen C."/>
            <person name="Zhang W."/>
            <person name="Sun S."/>
            <person name="Liao Y."/>
            <person name="Zhang X."/>
            <person name="Yang L."/>
            <person name="Song C."/>
            <person name="Wang M."/>
            <person name="Shi J."/>
            <person name="Liu G."/>
            <person name="Liu J."/>
            <person name="Zhou H."/>
            <person name="Zhou W."/>
            <person name="Yu Q."/>
            <person name="An N."/>
            <person name="Chen Y."/>
            <person name="Cai Q."/>
            <person name="Wang B."/>
            <person name="Liu B."/>
            <person name="Min J."/>
            <person name="Huang Y."/>
            <person name="Wu H."/>
            <person name="Li Z."/>
            <person name="Zhang Y."/>
            <person name="Yin Y."/>
            <person name="Song W."/>
            <person name="Jiang J."/>
            <person name="Jackson S.A."/>
            <person name="Wing R.A."/>
            <person name="Wang J."/>
            <person name="Chen M."/>
        </authorList>
    </citation>
    <scope>NUCLEOTIDE SEQUENCE [LARGE SCALE GENOMIC DNA]</scope>
    <source>
        <strain evidence="3">cv. IRGC 101232</strain>
    </source>
</reference>
<keyword evidence="4" id="KW-1185">Reference proteome</keyword>
<evidence type="ECO:0000313" key="4">
    <source>
        <dbReference type="Proteomes" id="UP000006038"/>
    </source>
</evidence>
<feature type="region of interest" description="Disordered" evidence="1">
    <location>
        <begin position="458"/>
        <end position="526"/>
    </location>
</feature>
<dbReference type="PANTHER" id="PTHR33115:SF25">
    <property type="entry name" value="CONDENSIN COMPLEX SUBUNIT 1 C-TERMINAL DOMAIN-CONTAINING PROTEIN"/>
    <property type="match status" value="1"/>
</dbReference>
<dbReference type="Proteomes" id="UP000006038">
    <property type="component" value="Chromosome 11"/>
</dbReference>
<dbReference type="Gramene" id="OB11G18880.1">
    <property type="protein sequence ID" value="OB11G18880.1"/>
    <property type="gene ID" value="OB11G18880"/>
</dbReference>
<name>J3N7V2_ORYBR</name>
<proteinExistence type="predicted"/>
<dbReference type="OMA" id="DSHAGRW"/>
<feature type="chain" id="PRO_5003774902" evidence="2">
    <location>
        <begin position="19"/>
        <end position="526"/>
    </location>
</feature>
<accession>J3N7V2</accession>
<dbReference type="InterPro" id="IPR016024">
    <property type="entry name" value="ARM-type_fold"/>
</dbReference>
<organism evidence="3">
    <name type="scientific">Oryza brachyantha</name>
    <name type="common">malo sina</name>
    <dbReference type="NCBI Taxonomy" id="4533"/>
    <lineage>
        <taxon>Eukaryota</taxon>
        <taxon>Viridiplantae</taxon>
        <taxon>Streptophyta</taxon>
        <taxon>Embryophyta</taxon>
        <taxon>Tracheophyta</taxon>
        <taxon>Spermatophyta</taxon>
        <taxon>Magnoliopsida</taxon>
        <taxon>Liliopsida</taxon>
        <taxon>Poales</taxon>
        <taxon>Poaceae</taxon>
        <taxon>BOP clade</taxon>
        <taxon>Oryzoideae</taxon>
        <taxon>Oryzeae</taxon>
        <taxon>Oryzinae</taxon>
        <taxon>Oryza</taxon>
    </lineage>
</organism>
<dbReference type="PANTHER" id="PTHR33115">
    <property type="entry name" value="ARM REPEAT SUPERFAMILY PROTEIN"/>
    <property type="match status" value="1"/>
</dbReference>
<feature type="signal peptide" evidence="2">
    <location>
        <begin position="1"/>
        <end position="18"/>
    </location>
</feature>
<evidence type="ECO:0000256" key="2">
    <source>
        <dbReference type="SAM" id="SignalP"/>
    </source>
</evidence>
<dbReference type="EnsemblPlants" id="OB11G18880.1">
    <property type="protein sequence ID" value="OB11G18880.1"/>
    <property type="gene ID" value="OB11G18880"/>
</dbReference>
<dbReference type="SUPFAM" id="SSF48371">
    <property type="entry name" value="ARM repeat"/>
    <property type="match status" value="1"/>
</dbReference>
<feature type="compositionally biased region" description="Acidic residues" evidence="1">
    <location>
        <begin position="503"/>
        <end position="513"/>
    </location>
</feature>
<dbReference type="AlphaFoldDB" id="J3N7V2"/>
<sequence length="526" mass="58081">MLWFVLNAGNAMMVRVVASKCQFEESWGTKSVDFAASLLDSDSEEDYMTGARMLVSFLEKQKLPVKLLIRSSRMRTQKLITTLGWTDPTDREMRELAATIVGHLAGDISLAQFPGALQSITSLIDPSDDPSFYDLADQHDHANGRGRCQLILHGLLIAERLTRDNDYCVLMCKDYSLLVAMCTPMSWTEMSNQGLCSMFPDLLRGSLRALASMMSNTTKIAPDKLDYIFERFPLMAITAQETCPGIQVAAIGLYTQLVYILDGQLPEDQPFTEIMVPLFLSCGGMKQGEEINTAEAKVKVMAGEALARLSSEKSHKRVRDDGTMNADQTFDGLTGLLVVPNRTVREIAAEIMENVYCCRLTRRLRITEKIQVDASREIQGEVDGLVRRLDTGVTLTDQKQNIMFCRIQKKITTVEPHRGGDSHAGRWVLVASKRYFYSGRRHVHEVSVDPMDVHTRGWEDTEGGSSSGCSGAGWTAHPTGGTTSTPAWQDTAGGSSSGQASGDFDDFEADQDVIDTSQLSETLLPT</sequence>
<protein>
    <submittedName>
        <fullName evidence="3">Uncharacterized protein</fullName>
    </submittedName>
</protein>
<evidence type="ECO:0000256" key="1">
    <source>
        <dbReference type="SAM" id="MobiDB-lite"/>
    </source>
</evidence>
<feature type="compositionally biased region" description="Low complexity" evidence="1">
    <location>
        <begin position="463"/>
        <end position="473"/>
    </location>
</feature>
<feature type="compositionally biased region" description="Polar residues" evidence="1">
    <location>
        <begin position="514"/>
        <end position="526"/>
    </location>
</feature>
<evidence type="ECO:0000313" key="3">
    <source>
        <dbReference type="EnsemblPlants" id="OB11G18880.1"/>
    </source>
</evidence>
<feature type="compositionally biased region" description="Low complexity" evidence="1">
    <location>
        <begin position="489"/>
        <end position="502"/>
    </location>
</feature>
<reference evidence="3" key="2">
    <citation type="submission" date="2013-04" db="UniProtKB">
        <authorList>
            <consortium name="EnsemblPlants"/>
        </authorList>
    </citation>
    <scope>IDENTIFICATION</scope>
</reference>
<keyword evidence="2" id="KW-0732">Signal</keyword>